<sequence>MKIPLFTWLFLIPFLTIFFGVNVCLVSGQCRKDQQSLLLQLKNTLVFDQSVSAKLVKWNSTPDCCDWPGITCDEGSGRVISLDLSSERITGGLGDSSGLYRLQFLQSLNLSFNSFSTALPVGFANLTDLISLNLSNAGFTGQIPNDFSKLTKLVSLDLSALSFPGSPALKLEQPNFATLVQNLTHLTELLLDGVNISAHGNDWCKALSSSLPNLKVLSMSNCYLSGPLDASLAKLQSLSIIRLSGNNLSTPVPEFLANYSKLTALQLSSCQLNGIFPQAIFQVPTLEILDLQYNKFLQGSFPEFHQNLSLRTLLLSNTNFSGTLPQSIGELQKLSRIELAGNNFTGPIPNSMANLTQLFYLDLLSNKFTGTLPSFRKSKNLTYVDVSHNQLKGEIPSGHWEGLRSLTYVDLGYNAFNGSIPSSLFAIPSLQKIQLSNNRFGGQIPEFPNVSSSLLDTLDLSSNKLEGPIPSSVFGLAKLNVLELSSNMLNDTLQLHWIQKLPNLTTLGLSYNNLTVKSSGGNSNMSSLPQIKKLRLASCDLGMFPDLRNQSKLFHLDLSDNQITGPVPGWISELILLQYLNLSRNLLVDLERPLSLPGLSILDLHHNQLQGSIPVPPSYITYVDYSSNKFSSFIPPNIGNYFNFTLFFSLSNNHLTGEIPQSICNTEWLQVLDLSNNSLSGAIPSCLIDKIKTLRVLNLRRNNFDGIIPDKFPRSCELKTLDLSGNNLQGQVPKSLANCTMLEVLDLGNNQINDSFPCLLKSISSFRVLVLRNNMFSGHIGCPQIEGTWPRLQIVDLAFNHFIGNLSDICLKTWEGMMEGGNRSLDHIRYDPLQLTNGLYYQDSITVTVKGLELELVKILTVFTSADFSSNNFEGPIPDAIGKFNALYVLNLSHNVLTGQIPSSLGNLSQLESLDLSSNQLSGQIPAQLTSLTFLSVLNLSYNRLVGRIPTGNQFLTFSSDSFEGNQGLCGPPLKLACSNTNESNSTRGSNQRKEFDWQFIVPGLGFGLGSGIVVAPLLFSKKINKCYDDRIDKILLVLLPMLGFRYYARGDWRIEPEETSEEEDNTDAAAAADDDDEVEVEVDNEDYFGGRYCVFCTKLDITIKKVIHDPKCVCYQSPPISSSSSSFSSFSPS</sequence>
<dbReference type="PROSITE" id="PS51450">
    <property type="entry name" value="LRR"/>
    <property type="match status" value="1"/>
</dbReference>
<dbReference type="Proteomes" id="UP000006729">
    <property type="component" value="Chromosome 16"/>
</dbReference>
<evidence type="ECO:0000256" key="9">
    <source>
        <dbReference type="ARBA" id="ARBA00023136"/>
    </source>
</evidence>
<dbReference type="InParanoid" id="B9IGD5"/>
<dbReference type="InterPro" id="IPR046956">
    <property type="entry name" value="RLP23-like"/>
</dbReference>
<keyword evidence="4" id="KW-0433">Leucine-rich repeat</keyword>
<evidence type="ECO:0000256" key="4">
    <source>
        <dbReference type="ARBA" id="ARBA00022614"/>
    </source>
</evidence>
<feature type="transmembrane region" description="Helical" evidence="13">
    <location>
        <begin position="1000"/>
        <end position="1020"/>
    </location>
</feature>
<accession>B9IGD5</accession>
<evidence type="ECO:0000256" key="7">
    <source>
        <dbReference type="ARBA" id="ARBA00022737"/>
    </source>
</evidence>
<dbReference type="Gramene" id="Potri.016G120600.1.v4.1">
    <property type="protein sequence ID" value="Potri.016G120600.1.v4.1"/>
    <property type="gene ID" value="Potri.016G120600.v4.1"/>
</dbReference>
<dbReference type="InterPro" id="IPR003591">
    <property type="entry name" value="Leu-rich_rpt_typical-subtyp"/>
</dbReference>
<keyword evidence="16" id="KW-1185">Reference proteome</keyword>
<proteinExistence type="inferred from homology"/>
<evidence type="ECO:0000313" key="15">
    <source>
        <dbReference type="EMBL" id="PNS99208.1"/>
    </source>
</evidence>
<comment type="subcellular location">
    <subcellularLocation>
        <location evidence="1">Cell membrane</location>
        <topology evidence="1">Single-pass type I membrane protein</topology>
    </subcellularLocation>
</comment>
<comment type="similarity">
    <text evidence="2">Belongs to the RLP family.</text>
</comment>
<dbReference type="EMBL" id="CM009305">
    <property type="protein sequence ID" value="PNS99208.1"/>
    <property type="molecule type" value="Genomic_DNA"/>
</dbReference>
<dbReference type="Pfam" id="PF00560">
    <property type="entry name" value="LRR_1"/>
    <property type="match status" value="8"/>
</dbReference>
<evidence type="ECO:0000256" key="12">
    <source>
        <dbReference type="SAM" id="MobiDB-lite"/>
    </source>
</evidence>
<dbReference type="InterPro" id="IPR032675">
    <property type="entry name" value="LRR_dom_sf"/>
</dbReference>
<dbReference type="Pfam" id="PF13855">
    <property type="entry name" value="LRR_8"/>
    <property type="match status" value="4"/>
</dbReference>
<organism evidence="15 16">
    <name type="scientific">Populus trichocarpa</name>
    <name type="common">Western balsam poplar</name>
    <name type="synonym">Populus balsamifera subsp. trichocarpa</name>
    <dbReference type="NCBI Taxonomy" id="3694"/>
    <lineage>
        <taxon>Eukaryota</taxon>
        <taxon>Viridiplantae</taxon>
        <taxon>Streptophyta</taxon>
        <taxon>Embryophyta</taxon>
        <taxon>Tracheophyta</taxon>
        <taxon>Spermatophyta</taxon>
        <taxon>Magnoliopsida</taxon>
        <taxon>eudicotyledons</taxon>
        <taxon>Gunneridae</taxon>
        <taxon>Pentapetalae</taxon>
        <taxon>rosids</taxon>
        <taxon>fabids</taxon>
        <taxon>Malpighiales</taxon>
        <taxon>Salicaceae</taxon>
        <taxon>Saliceae</taxon>
        <taxon>Populus</taxon>
    </lineage>
</organism>
<dbReference type="FunFam" id="3.80.10.10:FF:000095">
    <property type="entry name" value="LRR receptor-like serine/threonine-protein kinase GSO1"/>
    <property type="match status" value="3"/>
</dbReference>
<dbReference type="InterPro" id="IPR001611">
    <property type="entry name" value="Leu-rich_rpt"/>
</dbReference>
<dbReference type="KEGG" id="pop:7460373"/>
<dbReference type="SUPFAM" id="SSF52047">
    <property type="entry name" value="RNI-like"/>
    <property type="match status" value="1"/>
</dbReference>
<keyword evidence="5 13" id="KW-0812">Transmembrane</keyword>
<keyword evidence="6" id="KW-0732">Signal</keyword>
<evidence type="ECO:0000256" key="2">
    <source>
        <dbReference type="ARBA" id="ARBA00009592"/>
    </source>
</evidence>
<evidence type="ECO:0000256" key="5">
    <source>
        <dbReference type="ARBA" id="ARBA00022692"/>
    </source>
</evidence>
<dbReference type="GO" id="GO:0005886">
    <property type="term" value="C:plasma membrane"/>
    <property type="evidence" value="ECO:0007669"/>
    <property type="project" value="UniProtKB-SubCell"/>
</dbReference>
<keyword evidence="7" id="KW-0677">Repeat</keyword>
<feature type="compositionally biased region" description="Acidic residues" evidence="12">
    <location>
        <begin position="1058"/>
        <end position="1077"/>
    </location>
</feature>
<keyword evidence="10" id="KW-0675">Receptor</keyword>
<evidence type="ECO:0000259" key="14">
    <source>
        <dbReference type="Pfam" id="PF08263"/>
    </source>
</evidence>
<gene>
    <name evidence="15" type="ORF">POPTR_016G120600</name>
</gene>
<dbReference type="AlphaFoldDB" id="B9IGD5"/>
<protein>
    <recommendedName>
        <fullName evidence="14">Leucine-rich repeat-containing N-terminal plant-type domain-containing protein</fullName>
    </recommendedName>
</protein>
<keyword evidence="8 13" id="KW-1133">Transmembrane helix</keyword>
<feature type="region of interest" description="Disordered" evidence="12">
    <location>
        <begin position="1057"/>
        <end position="1077"/>
    </location>
</feature>
<keyword evidence="9 13" id="KW-0472">Membrane</keyword>
<dbReference type="OrthoDB" id="1394818at2759"/>
<evidence type="ECO:0000313" key="16">
    <source>
        <dbReference type="Proteomes" id="UP000006729"/>
    </source>
</evidence>
<dbReference type="SUPFAM" id="SSF52058">
    <property type="entry name" value="L domain-like"/>
    <property type="match status" value="2"/>
</dbReference>
<dbReference type="InterPro" id="IPR013210">
    <property type="entry name" value="LRR_N_plant-typ"/>
</dbReference>
<keyword evidence="3" id="KW-1003">Cell membrane</keyword>
<dbReference type="SMART" id="SM00369">
    <property type="entry name" value="LRR_TYP"/>
    <property type="match status" value="7"/>
</dbReference>
<dbReference type="SMR" id="B9IGD5"/>
<name>B9IGD5_POPTR</name>
<dbReference type="Pfam" id="PF08263">
    <property type="entry name" value="LRRNT_2"/>
    <property type="match status" value="1"/>
</dbReference>
<dbReference type="Gene3D" id="3.80.10.10">
    <property type="entry name" value="Ribonuclease Inhibitor"/>
    <property type="match status" value="5"/>
</dbReference>
<keyword evidence="11" id="KW-0325">Glycoprotein</keyword>
<dbReference type="FunFam" id="3.80.10.10:FF:000041">
    <property type="entry name" value="LRR receptor-like serine/threonine-protein kinase ERECTA"/>
    <property type="match status" value="1"/>
</dbReference>
<evidence type="ECO:0000256" key="13">
    <source>
        <dbReference type="SAM" id="Phobius"/>
    </source>
</evidence>
<evidence type="ECO:0000256" key="11">
    <source>
        <dbReference type="ARBA" id="ARBA00023180"/>
    </source>
</evidence>
<dbReference type="PRINTS" id="PR00019">
    <property type="entry name" value="LEURICHRPT"/>
</dbReference>
<evidence type="ECO:0000256" key="6">
    <source>
        <dbReference type="ARBA" id="ARBA00022729"/>
    </source>
</evidence>
<reference evidence="15 16" key="1">
    <citation type="journal article" date="2006" name="Science">
        <title>The genome of black cottonwood, Populus trichocarpa (Torr. &amp; Gray).</title>
        <authorList>
            <person name="Tuskan G.A."/>
            <person name="Difazio S."/>
            <person name="Jansson S."/>
            <person name="Bohlmann J."/>
            <person name="Grigoriev I."/>
            <person name="Hellsten U."/>
            <person name="Putnam N."/>
            <person name="Ralph S."/>
            <person name="Rombauts S."/>
            <person name="Salamov A."/>
            <person name="Schein J."/>
            <person name="Sterck L."/>
            <person name="Aerts A."/>
            <person name="Bhalerao R.R."/>
            <person name="Bhalerao R.P."/>
            <person name="Blaudez D."/>
            <person name="Boerjan W."/>
            <person name="Brun A."/>
            <person name="Brunner A."/>
            <person name="Busov V."/>
            <person name="Campbell M."/>
            <person name="Carlson J."/>
            <person name="Chalot M."/>
            <person name="Chapman J."/>
            <person name="Chen G.L."/>
            <person name="Cooper D."/>
            <person name="Coutinho P.M."/>
            <person name="Couturier J."/>
            <person name="Covert S."/>
            <person name="Cronk Q."/>
            <person name="Cunningham R."/>
            <person name="Davis J."/>
            <person name="Degroeve S."/>
            <person name="Dejardin A."/>
            <person name="Depamphilis C."/>
            <person name="Detter J."/>
            <person name="Dirks B."/>
            <person name="Dubchak I."/>
            <person name="Duplessis S."/>
            <person name="Ehlting J."/>
            <person name="Ellis B."/>
            <person name="Gendler K."/>
            <person name="Goodstein D."/>
            <person name="Gribskov M."/>
            <person name="Grimwood J."/>
            <person name="Groover A."/>
            <person name="Gunter L."/>
            <person name="Hamberger B."/>
            <person name="Heinze B."/>
            <person name="Helariutta Y."/>
            <person name="Henrissat B."/>
            <person name="Holligan D."/>
            <person name="Holt R."/>
            <person name="Huang W."/>
            <person name="Islam-Faridi N."/>
            <person name="Jones S."/>
            <person name="Jones-Rhoades M."/>
            <person name="Jorgensen R."/>
            <person name="Joshi C."/>
            <person name="Kangasjarvi J."/>
            <person name="Karlsson J."/>
            <person name="Kelleher C."/>
            <person name="Kirkpatrick R."/>
            <person name="Kirst M."/>
            <person name="Kohler A."/>
            <person name="Kalluri U."/>
            <person name="Larimer F."/>
            <person name="Leebens-Mack J."/>
            <person name="Leple J.C."/>
            <person name="Locascio P."/>
            <person name="Lou Y."/>
            <person name="Lucas S."/>
            <person name="Martin F."/>
            <person name="Montanini B."/>
            <person name="Napoli C."/>
            <person name="Nelson D.R."/>
            <person name="Nelson C."/>
            <person name="Nieminen K."/>
            <person name="Nilsson O."/>
            <person name="Pereda V."/>
            <person name="Peter G."/>
            <person name="Philippe R."/>
            <person name="Pilate G."/>
            <person name="Poliakov A."/>
            <person name="Razumovskaya J."/>
            <person name="Richardson P."/>
            <person name="Rinaldi C."/>
            <person name="Ritland K."/>
            <person name="Rouze P."/>
            <person name="Ryaboy D."/>
            <person name="Schmutz J."/>
            <person name="Schrader J."/>
            <person name="Segerman B."/>
            <person name="Shin H."/>
            <person name="Siddiqui A."/>
            <person name="Sterky F."/>
            <person name="Terry A."/>
            <person name="Tsai C.J."/>
            <person name="Uberbacher E."/>
            <person name="Unneberg P."/>
            <person name="Vahala J."/>
            <person name="Wall K."/>
            <person name="Wessler S."/>
            <person name="Yang G."/>
            <person name="Yin T."/>
            <person name="Douglas C."/>
            <person name="Marra M."/>
            <person name="Sandberg G."/>
            <person name="Van de Peer Y."/>
            <person name="Rokhsar D."/>
        </authorList>
    </citation>
    <scope>NUCLEOTIDE SEQUENCE [LARGE SCALE GENOMIC DNA]</scope>
    <source>
        <strain evidence="16">cv. Nisqually</strain>
    </source>
</reference>
<evidence type="ECO:0000256" key="8">
    <source>
        <dbReference type="ARBA" id="ARBA00022989"/>
    </source>
</evidence>
<evidence type="ECO:0000256" key="3">
    <source>
        <dbReference type="ARBA" id="ARBA00022475"/>
    </source>
</evidence>
<dbReference type="PANTHER" id="PTHR48061:SF2">
    <property type="entry name" value="RECEPTOR LIKE PROTEIN 30-LIKE"/>
    <property type="match status" value="1"/>
</dbReference>
<feature type="domain" description="Leucine-rich repeat-containing N-terminal plant-type" evidence="14">
    <location>
        <begin position="33"/>
        <end position="73"/>
    </location>
</feature>
<evidence type="ECO:0000256" key="1">
    <source>
        <dbReference type="ARBA" id="ARBA00004251"/>
    </source>
</evidence>
<dbReference type="OMA" id="HYEDETP"/>
<dbReference type="PANTHER" id="PTHR48061">
    <property type="entry name" value="LEUCINE-RICH REPEAT RECEPTOR PROTEIN KINASE EMS1-LIKE-RELATED"/>
    <property type="match status" value="1"/>
</dbReference>
<evidence type="ECO:0000256" key="10">
    <source>
        <dbReference type="ARBA" id="ARBA00023170"/>
    </source>
</evidence>